<reference evidence="1 2" key="1">
    <citation type="submission" date="2016-04" db="EMBL/GenBank/DDBJ databases">
        <title>Draft Genome Assembly of the Bloom-forming Cyanobacterium Nodularia spumigena Strain CENA596 in Shrimp Production Ponds.</title>
        <authorList>
            <person name="Popin R.V."/>
            <person name="Rigonato J."/>
            <person name="Abreu V.A."/>
            <person name="Andreote A.P."/>
            <person name="Silveira S.B."/>
            <person name="Odebrecht C."/>
            <person name="Fiore M.F."/>
        </authorList>
    </citation>
    <scope>NUCLEOTIDE SEQUENCE [LARGE SCALE GENOMIC DNA]</scope>
    <source>
        <strain evidence="1 2">CENA596</strain>
    </source>
</reference>
<accession>A0A166KUP8</accession>
<organism evidence="1 2">
    <name type="scientific">Nodularia spumigena CENA596</name>
    <dbReference type="NCBI Taxonomy" id="1819295"/>
    <lineage>
        <taxon>Bacteria</taxon>
        <taxon>Bacillati</taxon>
        <taxon>Cyanobacteriota</taxon>
        <taxon>Cyanophyceae</taxon>
        <taxon>Nostocales</taxon>
        <taxon>Nodulariaceae</taxon>
        <taxon>Nodularia</taxon>
    </lineage>
</organism>
<comment type="caution">
    <text evidence="1">The sequence shown here is derived from an EMBL/GenBank/DDBJ whole genome shotgun (WGS) entry which is preliminary data.</text>
</comment>
<dbReference type="EMBL" id="LWAJ01000015">
    <property type="protein sequence ID" value="KZL51566.1"/>
    <property type="molecule type" value="Genomic_DNA"/>
</dbReference>
<sequence>MNSRFLLGLAKTISPKNSLFLIIDSIEEDSIMSWDFLNRCLKQEAQALGKGIIKDVTHISHLENWVQHVGTRAVCNAVSSTLAYMTQPSTWSDRLYMSSQDRYLAYKKMHEDFENYKRRLGC</sequence>
<name>A0A166KUP8_NODSP</name>
<evidence type="ECO:0000313" key="2">
    <source>
        <dbReference type="Proteomes" id="UP000076555"/>
    </source>
</evidence>
<dbReference type="Proteomes" id="UP000076555">
    <property type="component" value="Unassembled WGS sequence"/>
</dbReference>
<dbReference type="AlphaFoldDB" id="A0A166KUP8"/>
<proteinExistence type="predicted"/>
<protein>
    <submittedName>
        <fullName evidence="1">Uncharacterized protein</fullName>
    </submittedName>
</protein>
<gene>
    <name evidence="1" type="ORF">A2T98_01525</name>
</gene>
<evidence type="ECO:0000313" key="1">
    <source>
        <dbReference type="EMBL" id="KZL51566.1"/>
    </source>
</evidence>